<sequence length="260" mass="29122">MAAKVALSPGSQSQKVDSIFAKPLINQTLATPAKVFQFVQKIYIKEKYFLMLAWESIVKPRKLTILDTLSTSFCFVCLDEGLRTIGTIMETRDWTLPALFLVDSSDRKLQMDVKRSVKKCVDDGKTVNLYNEIKVNIITNALKYSLATRNWGKANAAGTRARVSMVGVVADVAFEFIDLDLFEHASYYTNSNVIFVFHLLGVESVNICIYFVALEKACGLVKNLALIVYITVGLAANPILEFLEWSNENFEILSSQLCAY</sequence>
<evidence type="ECO:0000313" key="2">
    <source>
        <dbReference type="Proteomes" id="UP000541444"/>
    </source>
</evidence>
<protein>
    <submittedName>
        <fullName evidence="1">Uncharacterized protein</fullName>
    </submittedName>
</protein>
<comment type="caution">
    <text evidence="1">The sequence shown here is derived from an EMBL/GenBank/DDBJ whole genome shotgun (WGS) entry which is preliminary data.</text>
</comment>
<evidence type="ECO:0000313" key="1">
    <source>
        <dbReference type="EMBL" id="KAF6167922.1"/>
    </source>
</evidence>
<keyword evidence="2" id="KW-1185">Reference proteome</keyword>
<name>A0A7J7NLT1_9MAGN</name>
<dbReference type="AlphaFoldDB" id="A0A7J7NLT1"/>
<proteinExistence type="predicted"/>
<dbReference type="Proteomes" id="UP000541444">
    <property type="component" value="Unassembled WGS sequence"/>
</dbReference>
<reference evidence="1 2" key="1">
    <citation type="journal article" date="2020" name="IScience">
        <title>Genome Sequencing of the Endangered Kingdonia uniflora (Circaeasteraceae, Ranunculales) Reveals Potential Mechanisms of Evolutionary Specialization.</title>
        <authorList>
            <person name="Sun Y."/>
            <person name="Deng T."/>
            <person name="Zhang A."/>
            <person name="Moore M.J."/>
            <person name="Landis J.B."/>
            <person name="Lin N."/>
            <person name="Zhang H."/>
            <person name="Zhang X."/>
            <person name="Huang J."/>
            <person name="Zhang X."/>
            <person name="Sun H."/>
            <person name="Wang H."/>
        </authorList>
    </citation>
    <scope>NUCLEOTIDE SEQUENCE [LARGE SCALE GENOMIC DNA]</scope>
    <source>
        <strain evidence="1">TB1705</strain>
        <tissue evidence="1">Leaf</tissue>
    </source>
</reference>
<dbReference type="EMBL" id="JACGCM010000715">
    <property type="protein sequence ID" value="KAF6167922.1"/>
    <property type="molecule type" value="Genomic_DNA"/>
</dbReference>
<accession>A0A7J7NLT1</accession>
<organism evidence="1 2">
    <name type="scientific">Kingdonia uniflora</name>
    <dbReference type="NCBI Taxonomy" id="39325"/>
    <lineage>
        <taxon>Eukaryota</taxon>
        <taxon>Viridiplantae</taxon>
        <taxon>Streptophyta</taxon>
        <taxon>Embryophyta</taxon>
        <taxon>Tracheophyta</taxon>
        <taxon>Spermatophyta</taxon>
        <taxon>Magnoliopsida</taxon>
        <taxon>Ranunculales</taxon>
        <taxon>Circaeasteraceae</taxon>
        <taxon>Kingdonia</taxon>
    </lineage>
</organism>
<dbReference type="SUPFAM" id="SSF64484">
    <property type="entry name" value="beta and beta-prime subunits of DNA dependent RNA-polymerase"/>
    <property type="match status" value="1"/>
</dbReference>
<gene>
    <name evidence="1" type="ORF">GIB67_027700</name>
</gene>